<gene>
    <name evidence="3" type="ORF">PLEPLA_LOCUS32239</name>
</gene>
<evidence type="ECO:0000256" key="1">
    <source>
        <dbReference type="SAM" id="MobiDB-lite"/>
    </source>
</evidence>
<organism evidence="3 4">
    <name type="scientific">Pleuronectes platessa</name>
    <name type="common">European plaice</name>
    <dbReference type="NCBI Taxonomy" id="8262"/>
    <lineage>
        <taxon>Eukaryota</taxon>
        <taxon>Metazoa</taxon>
        <taxon>Chordata</taxon>
        <taxon>Craniata</taxon>
        <taxon>Vertebrata</taxon>
        <taxon>Euteleostomi</taxon>
        <taxon>Actinopterygii</taxon>
        <taxon>Neopterygii</taxon>
        <taxon>Teleostei</taxon>
        <taxon>Neoteleostei</taxon>
        <taxon>Acanthomorphata</taxon>
        <taxon>Carangaria</taxon>
        <taxon>Pleuronectiformes</taxon>
        <taxon>Pleuronectoidei</taxon>
        <taxon>Pleuronectidae</taxon>
        <taxon>Pleuronectes</taxon>
    </lineage>
</organism>
<keyword evidence="2" id="KW-0812">Transmembrane</keyword>
<name>A0A9N7YYF5_PLEPL</name>
<dbReference type="EMBL" id="CADEAL010003394">
    <property type="protein sequence ID" value="CAB1444523.1"/>
    <property type="molecule type" value="Genomic_DNA"/>
</dbReference>
<sequence length="116" mass="13524">MLTVHRRRKWTQAAIGIVVLLLVVIPISIFFWIRRKKTSIQSPRTETSVNLEEISPDHVYDDISAQPIDEENSHYSRVQHPNNRDALYSKIQTHQPQEEEQSPYDVVSFTPKTTPE</sequence>
<dbReference type="AlphaFoldDB" id="A0A9N7YYF5"/>
<feature type="region of interest" description="Disordered" evidence="1">
    <location>
        <begin position="70"/>
        <end position="116"/>
    </location>
</feature>
<evidence type="ECO:0000313" key="4">
    <source>
        <dbReference type="Proteomes" id="UP001153269"/>
    </source>
</evidence>
<keyword evidence="2" id="KW-1133">Transmembrane helix</keyword>
<proteinExistence type="predicted"/>
<evidence type="ECO:0000313" key="3">
    <source>
        <dbReference type="EMBL" id="CAB1444523.1"/>
    </source>
</evidence>
<comment type="caution">
    <text evidence="3">The sequence shown here is derived from an EMBL/GenBank/DDBJ whole genome shotgun (WGS) entry which is preliminary data.</text>
</comment>
<accession>A0A9N7YYF5</accession>
<feature type="transmembrane region" description="Helical" evidence="2">
    <location>
        <begin position="12"/>
        <end position="33"/>
    </location>
</feature>
<evidence type="ECO:0000256" key="2">
    <source>
        <dbReference type="SAM" id="Phobius"/>
    </source>
</evidence>
<keyword evidence="2" id="KW-0472">Membrane</keyword>
<protein>
    <submittedName>
        <fullName evidence="3">Uncharacterized protein</fullName>
    </submittedName>
</protein>
<reference evidence="3" key="1">
    <citation type="submission" date="2020-03" db="EMBL/GenBank/DDBJ databases">
        <authorList>
            <person name="Weist P."/>
        </authorList>
    </citation>
    <scope>NUCLEOTIDE SEQUENCE</scope>
</reference>
<keyword evidence="4" id="KW-1185">Reference proteome</keyword>
<dbReference type="Proteomes" id="UP001153269">
    <property type="component" value="Unassembled WGS sequence"/>
</dbReference>